<dbReference type="SUPFAM" id="SSF117281">
    <property type="entry name" value="Kelch motif"/>
    <property type="match status" value="1"/>
</dbReference>
<dbReference type="InterPro" id="IPR015915">
    <property type="entry name" value="Kelch-typ_b-propeller"/>
</dbReference>
<dbReference type="RefSeq" id="XP_009857297.1">
    <property type="nucleotide sequence ID" value="XM_009858995.1"/>
</dbReference>
<feature type="transmembrane region" description="Helical" evidence="6">
    <location>
        <begin position="511"/>
        <end position="533"/>
    </location>
</feature>
<dbReference type="HOGENOM" id="CLU_012508_3_1_1"/>
<sequence length="660" mass="71409">MVRRSTPVLWCVIQPWICQAASITTLPKPDDSVVLPRQVNGDVSSSTFLRRAYHASAVLGGRVYIDGGEVSYYSGTDITFQYSNSLLSIDLTEDWTSDSVRFDSTSKPTGAANLKGGGIWVDETQGVLYTGFAGIKSDFGNNANQPQGLWSFKPDGKGGGTWQNLNSTADKMFTEKLRPFQGKIASGNGVGYFLGGTQAFFPRPPRLLCFKSNFDGPVSGLLTYDFASKKAINTSVSLASTQGSEQFGSMLYVPNFGKKGILVSVGGYIGDLQTDDSNARLASMDTARIFDIDSNAWFEQSTSGTSPRPRQEYCMAGVASDNQTYEILIYAGWGRTLGSVSVPFDDAYVLTLPGFYWTKAPYTARNPRHALSCNGVGGGQIITIGGVDTTRDGPNPLYKVVFTTTDPFSQGIAVFDLATLKITDTYTANRTSYSPAPAIQSFYNDKGRKPESGFTNSQLESVFAHQKFKATNNSDPFPPPTPSSPPTPSDSSSPSPSGSTDPSSSSKAGPIAGGVVGGVAAIAAAIALGYFLARRRTKKKGLSEEGEQHQEQQQQQQQQSPQQGQQQVVQETKWQPGGYEPYSGGGGVEAPYTDGNGNGYSGDRLYQHQQVHELPPHHVVHEMPERQNVSEMPERQNVSEMPERQNVSEMPERQNVSEMP</sequence>
<feature type="region of interest" description="Disordered" evidence="5">
    <location>
        <begin position="538"/>
        <end position="660"/>
    </location>
</feature>
<proteinExistence type="predicted"/>
<evidence type="ECO:0000256" key="3">
    <source>
        <dbReference type="ARBA" id="ARBA00022989"/>
    </source>
</evidence>
<feature type="compositionally biased region" description="Low complexity" evidence="5">
    <location>
        <begin position="551"/>
        <end position="582"/>
    </location>
</feature>
<gene>
    <name evidence="8" type="ORF">NEUTE1DRAFT_115496</name>
</gene>
<evidence type="ECO:0000256" key="1">
    <source>
        <dbReference type="ARBA" id="ARBA00004167"/>
    </source>
</evidence>
<dbReference type="GO" id="GO:0016020">
    <property type="term" value="C:membrane"/>
    <property type="evidence" value="ECO:0007669"/>
    <property type="project" value="UniProtKB-SubCell"/>
</dbReference>
<dbReference type="Gene3D" id="2.120.10.80">
    <property type="entry name" value="Kelch-type beta propeller"/>
    <property type="match status" value="1"/>
</dbReference>
<evidence type="ECO:0000256" key="6">
    <source>
        <dbReference type="SAM" id="Phobius"/>
    </source>
</evidence>
<reference evidence="9" key="1">
    <citation type="journal article" date="2011" name="Genetics">
        <title>Massive changes in genome architecture accompany the transition to self-fertility in the filamentous fungus Neurospora tetrasperma.</title>
        <authorList>
            <person name="Ellison C.E."/>
            <person name="Stajich J.E."/>
            <person name="Jacobson D.J."/>
            <person name="Natvig D.O."/>
            <person name="Lapidus A."/>
            <person name="Foster B."/>
            <person name="Aerts A."/>
            <person name="Riley R."/>
            <person name="Lindquist E.A."/>
            <person name="Grigoriev I.V."/>
            <person name="Taylor J.W."/>
        </authorList>
    </citation>
    <scope>NUCLEOTIDE SEQUENCE [LARGE SCALE GENOMIC DNA]</scope>
    <source>
        <strain evidence="9">FGSC 2508 / P0657</strain>
    </source>
</reference>
<protein>
    <recommendedName>
        <fullName evidence="10">Galactose oxidase</fullName>
    </recommendedName>
</protein>
<keyword evidence="3 6" id="KW-1133">Transmembrane helix</keyword>
<dbReference type="GeneID" id="20822794"/>
<evidence type="ECO:0000256" key="4">
    <source>
        <dbReference type="ARBA" id="ARBA00023136"/>
    </source>
</evidence>
<evidence type="ECO:0000256" key="5">
    <source>
        <dbReference type="SAM" id="MobiDB-lite"/>
    </source>
</evidence>
<feature type="region of interest" description="Disordered" evidence="5">
    <location>
        <begin position="470"/>
        <end position="509"/>
    </location>
</feature>
<feature type="compositionally biased region" description="Low complexity" evidence="5">
    <location>
        <begin position="489"/>
        <end position="509"/>
    </location>
</feature>
<keyword evidence="9" id="KW-1185">Reference proteome</keyword>
<name>F8MZM5_NEUT8</name>
<organism evidence="8 9">
    <name type="scientific">Neurospora tetrasperma (strain FGSC 2508 / ATCC MYA-4615 / P0657)</name>
    <dbReference type="NCBI Taxonomy" id="510951"/>
    <lineage>
        <taxon>Eukaryota</taxon>
        <taxon>Fungi</taxon>
        <taxon>Dikarya</taxon>
        <taxon>Ascomycota</taxon>
        <taxon>Pezizomycotina</taxon>
        <taxon>Sordariomycetes</taxon>
        <taxon>Sordariomycetidae</taxon>
        <taxon>Sordariales</taxon>
        <taxon>Sordariaceae</taxon>
        <taxon>Neurospora</taxon>
    </lineage>
</organism>
<evidence type="ECO:0008006" key="10">
    <source>
        <dbReference type="Google" id="ProtNLM"/>
    </source>
</evidence>
<dbReference type="KEGG" id="nte:NEUTE1DRAFT115496"/>
<dbReference type="PANTHER" id="PTHR15549">
    <property type="entry name" value="PAIRED IMMUNOGLOBULIN-LIKE TYPE 2 RECEPTOR"/>
    <property type="match status" value="1"/>
</dbReference>
<evidence type="ECO:0000313" key="8">
    <source>
        <dbReference type="EMBL" id="EGO53715.1"/>
    </source>
</evidence>
<dbReference type="PANTHER" id="PTHR15549:SF33">
    <property type="entry name" value="MEMBRANE PROTEIN WSC4, PUTATIVE (AFU_ORTHOLOGUE AFUA_5G09020)-RELATED"/>
    <property type="match status" value="1"/>
</dbReference>
<dbReference type="Proteomes" id="UP000008065">
    <property type="component" value="Unassembled WGS sequence"/>
</dbReference>
<dbReference type="AlphaFoldDB" id="F8MZM5"/>
<keyword evidence="7" id="KW-0732">Signal</keyword>
<feature type="compositionally biased region" description="Basic and acidic residues" evidence="5">
    <location>
        <begin position="541"/>
        <end position="550"/>
    </location>
</feature>
<feature type="compositionally biased region" description="Basic and acidic residues" evidence="5">
    <location>
        <begin position="610"/>
        <end position="625"/>
    </location>
</feature>
<feature type="compositionally biased region" description="Pro residues" evidence="5">
    <location>
        <begin position="476"/>
        <end position="488"/>
    </location>
</feature>
<accession>F8MZM5</accession>
<dbReference type="OrthoDB" id="540004at2759"/>
<feature type="chain" id="PRO_5003375599" description="Galactose oxidase" evidence="7">
    <location>
        <begin position="21"/>
        <end position="660"/>
    </location>
</feature>
<dbReference type="InterPro" id="IPR051694">
    <property type="entry name" value="Immunoregulatory_rcpt-like"/>
</dbReference>
<keyword evidence="2 6" id="KW-0812">Transmembrane</keyword>
<dbReference type="GO" id="GO:0071944">
    <property type="term" value="C:cell periphery"/>
    <property type="evidence" value="ECO:0007669"/>
    <property type="project" value="UniProtKB-ARBA"/>
</dbReference>
<feature type="signal peptide" evidence="7">
    <location>
        <begin position="1"/>
        <end position="20"/>
    </location>
</feature>
<keyword evidence="4 6" id="KW-0472">Membrane</keyword>
<dbReference type="VEuPathDB" id="FungiDB:NEUTE1DRAFT_115496"/>
<dbReference type="EMBL" id="GL891382">
    <property type="protein sequence ID" value="EGO53715.1"/>
    <property type="molecule type" value="Genomic_DNA"/>
</dbReference>
<comment type="subcellular location">
    <subcellularLocation>
        <location evidence="1">Membrane</location>
        <topology evidence="1">Single-pass membrane protein</topology>
    </subcellularLocation>
</comment>
<evidence type="ECO:0000256" key="2">
    <source>
        <dbReference type="ARBA" id="ARBA00022692"/>
    </source>
</evidence>
<evidence type="ECO:0000256" key="7">
    <source>
        <dbReference type="SAM" id="SignalP"/>
    </source>
</evidence>
<evidence type="ECO:0000313" key="9">
    <source>
        <dbReference type="Proteomes" id="UP000008065"/>
    </source>
</evidence>